<dbReference type="Pfam" id="PF08461">
    <property type="entry name" value="WHD_RNase_R"/>
    <property type="match status" value="1"/>
</dbReference>
<dbReference type="InterPro" id="IPR036388">
    <property type="entry name" value="WH-like_DNA-bd_sf"/>
</dbReference>
<dbReference type="SUPFAM" id="SSF46785">
    <property type="entry name" value="Winged helix' DNA-binding domain"/>
    <property type="match status" value="1"/>
</dbReference>
<dbReference type="InterPro" id="IPR013668">
    <property type="entry name" value="RNase_R_HTH_12"/>
</dbReference>
<reference evidence="2" key="1">
    <citation type="submission" date="2020-11" db="EMBL/GenBank/DDBJ databases">
        <title>Carbohydrate-dependent, anaerobic sulfur respiration: A novel catabolism in halophilic archaea.</title>
        <authorList>
            <person name="Sorokin D.Y."/>
            <person name="Messina E."/>
            <person name="Smedile F."/>
            <person name="La Cono V."/>
            <person name="Hallsworth J.E."/>
            <person name="Yakimov M.M."/>
        </authorList>
    </citation>
    <scope>NUCLEOTIDE SEQUENCE</scope>
    <source>
        <strain evidence="2">HSR12-1</strain>
    </source>
</reference>
<sequence>MTGRDDLILDFLAEKDVILNKRGLEINLKNEGYDISYSTIKRRLPKLEEAGLIQIIREKGPYYAITEKGEAYLEGEADLRDLDEPE</sequence>
<dbReference type="AlphaFoldDB" id="A0A897MXZ0"/>
<evidence type="ECO:0000313" key="2">
    <source>
        <dbReference type="EMBL" id="QSG05324.1"/>
    </source>
</evidence>
<gene>
    <name evidence="2" type="primary">marR</name>
    <name evidence="2" type="ORF">HSR121_0976</name>
</gene>
<evidence type="ECO:0000313" key="3">
    <source>
        <dbReference type="Proteomes" id="UP000663525"/>
    </source>
</evidence>
<proteinExistence type="predicted"/>
<dbReference type="EMBL" id="CP064787">
    <property type="protein sequence ID" value="QSG05324.1"/>
    <property type="molecule type" value="Genomic_DNA"/>
</dbReference>
<dbReference type="Gene3D" id="1.10.10.10">
    <property type="entry name" value="Winged helix-like DNA-binding domain superfamily/Winged helix DNA-binding domain"/>
    <property type="match status" value="1"/>
</dbReference>
<accession>A0A897MXZ0</accession>
<dbReference type="Proteomes" id="UP000663525">
    <property type="component" value="Chromosome"/>
</dbReference>
<dbReference type="GeneID" id="68854605"/>
<dbReference type="InterPro" id="IPR036390">
    <property type="entry name" value="WH_DNA-bd_sf"/>
</dbReference>
<evidence type="ECO:0000259" key="1">
    <source>
        <dbReference type="Pfam" id="PF08461"/>
    </source>
</evidence>
<name>A0A897MXZ0_9EURY</name>
<feature type="domain" description="Ribonuclease R winged-helix" evidence="1">
    <location>
        <begin position="8"/>
        <end position="72"/>
    </location>
</feature>
<dbReference type="RefSeq" id="WP_229115124.1">
    <property type="nucleotide sequence ID" value="NZ_CP064787.1"/>
</dbReference>
<organism evidence="2 3">
    <name type="scientific">Halapricum desulfuricans</name>
    <dbReference type="NCBI Taxonomy" id="2841257"/>
    <lineage>
        <taxon>Archaea</taxon>
        <taxon>Methanobacteriati</taxon>
        <taxon>Methanobacteriota</taxon>
        <taxon>Stenosarchaea group</taxon>
        <taxon>Halobacteria</taxon>
        <taxon>Halobacteriales</taxon>
        <taxon>Haloarculaceae</taxon>
        <taxon>Halapricum</taxon>
    </lineage>
</organism>
<protein>
    <submittedName>
        <fullName evidence="2">Transcriptional regulator, MarR family</fullName>
    </submittedName>
</protein>